<dbReference type="AlphaFoldDB" id="A0AAW4GGS4"/>
<keyword evidence="1" id="KW-0479">Metal-binding</keyword>
<dbReference type="SUPFAM" id="SSF57716">
    <property type="entry name" value="Glucocorticoid receptor-like (DNA-binding domain)"/>
    <property type="match status" value="1"/>
</dbReference>
<dbReference type="GO" id="GO:0008270">
    <property type="term" value="F:zinc ion binding"/>
    <property type="evidence" value="ECO:0007669"/>
    <property type="project" value="UniProtKB-KW"/>
</dbReference>
<reference evidence="6" key="2">
    <citation type="submission" date="2021-01" db="EMBL/GenBank/DDBJ databases">
        <authorList>
            <person name="Yu Y."/>
        </authorList>
    </citation>
    <scope>NUCLEOTIDE SEQUENCE</scope>
    <source>
        <strain evidence="6">As-5</strain>
        <strain evidence="7">As-6</strain>
    </source>
</reference>
<dbReference type="Proteomes" id="UP000749453">
    <property type="component" value="Unassembled WGS sequence"/>
</dbReference>
<keyword evidence="2" id="KW-0863">Zinc-finger</keyword>
<evidence type="ECO:0000256" key="4">
    <source>
        <dbReference type="PROSITE-ProRule" id="PRU00510"/>
    </source>
</evidence>
<name>A0AAW4GGS4_9GAMM</name>
<evidence type="ECO:0000313" key="6">
    <source>
        <dbReference type="EMBL" id="MBM9913993.1"/>
    </source>
</evidence>
<sequence length="73" mass="8000">MQDDADMAGEVDARAWEEHERNRVAREAYLAGPPAILTPMDCVDCGTSIPAARQRAVPRTRRCVTCAGALETR</sequence>
<protein>
    <submittedName>
        <fullName evidence="6">TraR/DksA C4-type zinc finger protein</fullName>
    </submittedName>
</protein>
<evidence type="ECO:0000313" key="9">
    <source>
        <dbReference type="Proteomes" id="UP000784064"/>
    </source>
</evidence>
<dbReference type="PROSITE" id="PS51128">
    <property type="entry name" value="ZF_DKSA_2"/>
    <property type="match status" value="1"/>
</dbReference>
<gene>
    <name evidence="6" type="ORF">JJW18_10950</name>
    <name evidence="7" type="ORF">JJW19_00200</name>
</gene>
<dbReference type="Pfam" id="PF01258">
    <property type="entry name" value="zf-dskA_traR"/>
    <property type="match status" value="1"/>
</dbReference>
<comment type="caution">
    <text evidence="6">The sequence shown here is derived from an EMBL/GenBank/DDBJ whole genome shotgun (WGS) entry which is preliminary data.</text>
</comment>
<reference evidence="8" key="1">
    <citation type="submission" date="2021-01" db="EMBL/GenBank/DDBJ databases">
        <title>Stenotrophomonas maltophilia.</title>
        <authorList>
            <person name="Yu Y."/>
        </authorList>
    </citation>
    <scope>NUCLEOTIDE SEQUENCE [LARGE SCALE GENOMIC DNA]</scope>
    <source>
        <strain evidence="8">As-6</strain>
    </source>
</reference>
<accession>A0AAW4GGS4</accession>
<evidence type="ECO:0000256" key="3">
    <source>
        <dbReference type="ARBA" id="ARBA00022833"/>
    </source>
</evidence>
<dbReference type="InterPro" id="IPR000962">
    <property type="entry name" value="Znf_DskA_TraR"/>
</dbReference>
<keyword evidence="8" id="KW-1185">Reference proteome</keyword>
<dbReference type="Proteomes" id="UP000784064">
    <property type="component" value="Unassembled WGS sequence"/>
</dbReference>
<dbReference type="Gene3D" id="1.20.120.910">
    <property type="entry name" value="DksA, coiled-coil domain"/>
    <property type="match status" value="1"/>
</dbReference>
<proteinExistence type="predicted"/>
<dbReference type="EMBL" id="JAFFTB010000001">
    <property type="protein sequence ID" value="MBM9936551.1"/>
    <property type="molecule type" value="Genomic_DNA"/>
</dbReference>
<evidence type="ECO:0000313" key="7">
    <source>
        <dbReference type="EMBL" id="MBM9936551.1"/>
    </source>
</evidence>
<evidence type="ECO:0000256" key="1">
    <source>
        <dbReference type="ARBA" id="ARBA00022723"/>
    </source>
</evidence>
<dbReference type="EMBL" id="JAFFTA010000017">
    <property type="protein sequence ID" value="MBM9913993.1"/>
    <property type="molecule type" value="Genomic_DNA"/>
</dbReference>
<organism evidence="6 9">
    <name type="scientific">Stenotrophomonas lactitubi</name>
    <dbReference type="NCBI Taxonomy" id="2045214"/>
    <lineage>
        <taxon>Bacteria</taxon>
        <taxon>Pseudomonadati</taxon>
        <taxon>Pseudomonadota</taxon>
        <taxon>Gammaproteobacteria</taxon>
        <taxon>Lysobacterales</taxon>
        <taxon>Lysobacteraceae</taxon>
        <taxon>Stenotrophomonas</taxon>
    </lineage>
</organism>
<evidence type="ECO:0000259" key="5">
    <source>
        <dbReference type="Pfam" id="PF01258"/>
    </source>
</evidence>
<feature type="zinc finger region" description="dksA C4-type" evidence="4">
    <location>
        <begin position="42"/>
        <end position="66"/>
    </location>
</feature>
<feature type="domain" description="Zinc finger DksA/TraR C4-type" evidence="5">
    <location>
        <begin position="42"/>
        <end position="71"/>
    </location>
</feature>
<evidence type="ECO:0000256" key="2">
    <source>
        <dbReference type="ARBA" id="ARBA00022771"/>
    </source>
</evidence>
<keyword evidence="3" id="KW-0862">Zinc</keyword>
<evidence type="ECO:0000313" key="8">
    <source>
        <dbReference type="Proteomes" id="UP000749453"/>
    </source>
</evidence>